<dbReference type="InterPro" id="IPR043128">
    <property type="entry name" value="Rev_trsase/Diguanyl_cyclase"/>
</dbReference>
<dbReference type="Pfam" id="PF00078">
    <property type="entry name" value="RVT_1"/>
    <property type="match status" value="1"/>
</dbReference>
<dbReference type="Proteomes" id="UP000324800">
    <property type="component" value="Unassembled WGS sequence"/>
</dbReference>
<reference evidence="3 4" key="1">
    <citation type="submission" date="2019-03" db="EMBL/GenBank/DDBJ databases">
        <title>Single cell metagenomics reveals metabolic interactions within the superorganism composed of flagellate Streblomastix strix and complex community of Bacteroidetes bacteria on its surface.</title>
        <authorList>
            <person name="Treitli S.C."/>
            <person name="Kolisko M."/>
            <person name="Husnik F."/>
            <person name="Keeling P."/>
            <person name="Hampl V."/>
        </authorList>
    </citation>
    <scope>NUCLEOTIDE SEQUENCE [LARGE SCALE GENOMIC DNA]</scope>
    <source>
        <strain evidence="3">ST1C</strain>
    </source>
</reference>
<feature type="compositionally biased region" description="Polar residues" evidence="1">
    <location>
        <begin position="632"/>
        <end position="644"/>
    </location>
</feature>
<comment type="caution">
    <text evidence="3">The sequence shown here is derived from an EMBL/GenBank/DDBJ whole genome shotgun (WGS) entry which is preliminary data.</text>
</comment>
<evidence type="ECO:0000313" key="3">
    <source>
        <dbReference type="EMBL" id="KAA6395468.1"/>
    </source>
</evidence>
<feature type="region of interest" description="Disordered" evidence="1">
    <location>
        <begin position="870"/>
        <end position="918"/>
    </location>
</feature>
<protein>
    <recommendedName>
        <fullName evidence="2">Reverse transcriptase domain-containing protein</fullName>
    </recommendedName>
</protein>
<feature type="region of interest" description="Disordered" evidence="1">
    <location>
        <begin position="722"/>
        <end position="798"/>
    </location>
</feature>
<feature type="compositionally biased region" description="Polar residues" evidence="1">
    <location>
        <begin position="768"/>
        <end position="798"/>
    </location>
</feature>
<accession>A0A5J4WKN1</accession>
<gene>
    <name evidence="3" type="ORF">EZS28_009007</name>
</gene>
<name>A0A5J4WKN1_9EUKA</name>
<feature type="region of interest" description="Disordered" evidence="1">
    <location>
        <begin position="582"/>
        <end position="660"/>
    </location>
</feature>
<evidence type="ECO:0000313" key="4">
    <source>
        <dbReference type="Proteomes" id="UP000324800"/>
    </source>
</evidence>
<feature type="compositionally biased region" description="Polar residues" evidence="1">
    <location>
        <begin position="892"/>
        <end position="902"/>
    </location>
</feature>
<organism evidence="3 4">
    <name type="scientific">Streblomastix strix</name>
    <dbReference type="NCBI Taxonomy" id="222440"/>
    <lineage>
        <taxon>Eukaryota</taxon>
        <taxon>Metamonada</taxon>
        <taxon>Preaxostyla</taxon>
        <taxon>Oxymonadida</taxon>
        <taxon>Streblomastigidae</taxon>
        <taxon>Streblomastix</taxon>
    </lineage>
</organism>
<dbReference type="AlphaFoldDB" id="A0A5J4WKN1"/>
<dbReference type="InterPro" id="IPR043502">
    <property type="entry name" value="DNA/RNA_pol_sf"/>
</dbReference>
<dbReference type="SUPFAM" id="SSF56672">
    <property type="entry name" value="DNA/RNA polymerases"/>
    <property type="match status" value="1"/>
</dbReference>
<feature type="compositionally biased region" description="Polar residues" evidence="1">
    <location>
        <begin position="870"/>
        <end position="881"/>
    </location>
</feature>
<dbReference type="Gene3D" id="3.30.70.270">
    <property type="match status" value="1"/>
</dbReference>
<feature type="region of interest" description="Disordered" evidence="1">
    <location>
        <begin position="811"/>
        <end position="843"/>
    </location>
</feature>
<dbReference type="EMBL" id="SNRW01001677">
    <property type="protein sequence ID" value="KAA6395468.1"/>
    <property type="molecule type" value="Genomic_DNA"/>
</dbReference>
<feature type="domain" description="Reverse transcriptase" evidence="2">
    <location>
        <begin position="443"/>
        <end position="537"/>
    </location>
</feature>
<dbReference type="InterPro" id="IPR000477">
    <property type="entry name" value="RT_dom"/>
</dbReference>
<proteinExistence type="predicted"/>
<feature type="compositionally biased region" description="Polar residues" evidence="1">
    <location>
        <begin position="597"/>
        <end position="617"/>
    </location>
</feature>
<feature type="compositionally biased region" description="Basic and acidic residues" evidence="1">
    <location>
        <begin position="330"/>
        <end position="341"/>
    </location>
</feature>
<feature type="compositionally biased region" description="Basic and acidic residues" evidence="1">
    <location>
        <begin position="585"/>
        <end position="596"/>
    </location>
</feature>
<dbReference type="Gene3D" id="3.10.10.10">
    <property type="entry name" value="HIV Type 1 Reverse Transcriptase, subunit A, domain 1"/>
    <property type="match status" value="1"/>
</dbReference>
<evidence type="ECO:0000256" key="1">
    <source>
        <dbReference type="SAM" id="MobiDB-lite"/>
    </source>
</evidence>
<feature type="region of interest" description="Disordered" evidence="1">
    <location>
        <begin position="316"/>
        <end position="347"/>
    </location>
</feature>
<sequence>MRNLMGKLSNYSQARALKQQLDVNTMTYGIYYHKNAEQLDPTGERASKQEVDALLARWEEIIRLELNHIGVKPSTGVSDASEDIETAQLAVIIQRVCVAGSAALIQGNFTVTQRFLLTCYHVARMVSGKDQRRQKMTLVGKEFKGLLAKDGDVFSVLSKESKEKLKEPPLVVKFMQQKEVAVIFYSQNQSQPEYNTISTPAPAVMHQFQVSNSFAIQSRKMNTRQQQQAQFQQNQVQFAQYQNQPSWFRRGPFKKEYVRTSSNSYRNGVWGPQQSQLPISNFQSSSQFVSCIPVPVAVTTVDHGTVEPDHLSPFSKIRMRKGGKTPNDYDTSKEKSTHHNNENQYLPLREDGSLSGVLVPERLTSKINNWERINGCSFIKIRATPNWLSIEALRKLKQIQTYKKFHGTTIQKLEYQKQLEKKIKKRSNDQNGQGERMRSNILVPKPNGKLRKILYCRMFNNYTGLNKFKMEGSQFIKQIIEKVDHVTTLVLKEAYHQINVSDNLLQYFGFTFKRITYCYRGLPYGFKNSSFIFNKTLRCNAASNVISPGLGKETSNEKMHNLRIYSIHLTWLGVIETEYGGQNAERSKTQNEEEITRMNQRSPQSANSEGKESSISSRIHEFPQIPVRRSFSDPQLSESSVNISNKERGMEQLSQVEQEDPGKSILMALKNQRKQPNKHQQYQLDCIVDNRYYEDRVGSNLIISQMESEGYRTMEGKIALDQQQLTRDGGSPASIEKLSGKSHGGKSVSIDSPNRQLDNRIVSEEMQDNTSANAPSTSKFPNTGNITNPNTDHSQSWTGEQRCRFIESHSMKRGLQHQPADTSTCNESNKLSSGNRSLCDSNEQKASKTLLAVKGSTCNRKKGRIQHQLIKQTTSGSSIDRNNSKSIEETQEGTFNSSNVNASMVRREVRSNFSYSDE</sequence>
<evidence type="ECO:0000259" key="2">
    <source>
        <dbReference type="Pfam" id="PF00078"/>
    </source>
</evidence>
<feature type="compositionally biased region" description="Polar residues" evidence="1">
    <location>
        <begin position="819"/>
        <end position="841"/>
    </location>
</feature>